<feature type="domain" description="Pseudouridine synthase RsuA/RluA-like" evidence="9">
    <location>
        <begin position="106"/>
        <end position="255"/>
    </location>
</feature>
<name>L0E0G2_THIND</name>
<dbReference type="Gene3D" id="3.30.2350.10">
    <property type="entry name" value="Pseudouridine synthase"/>
    <property type="match status" value="1"/>
</dbReference>
<dbReference type="InterPro" id="IPR036986">
    <property type="entry name" value="S4_RNA-bd_sf"/>
</dbReference>
<dbReference type="GO" id="GO:0000455">
    <property type="term" value="P:enzyme-directed rRNA pseudouridine synthesis"/>
    <property type="evidence" value="ECO:0007669"/>
    <property type="project" value="TreeGrafter"/>
</dbReference>
<dbReference type="KEGG" id="tni:TVNIR_2483"/>
<comment type="catalytic activity">
    <reaction evidence="8">
        <text>a uridine in RNA = a pseudouridine in RNA</text>
        <dbReference type="Rhea" id="RHEA:48348"/>
        <dbReference type="Rhea" id="RHEA-COMP:12068"/>
        <dbReference type="Rhea" id="RHEA-COMP:12069"/>
        <dbReference type="ChEBI" id="CHEBI:65314"/>
        <dbReference type="ChEBI" id="CHEBI:65315"/>
    </reaction>
</comment>
<organism evidence="10 11">
    <name type="scientific">Thioalkalivibrio nitratireducens (strain DSM 14787 / UNIQEM 213 / ALEN2)</name>
    <dbReference type="NCBI Taxonomy" id="1255043"/>
    <lineage>
        <taxon>Bacteria</taxon>
        <taxon>Pseudomonadati</taxon>
        <taxon>Pseudomonadota</taxon>
        <taxon>Gammaproteobacteria</taxon>
        <taxon>Chromatiales</taxon>
        <taxon>Ectothiorhodospiraceae</taxon>
        <taxon>Thioalkalivibrio</taxon>
    </lineage>
</organism>
<dbReference type="SUPFAM" id="SSF55120">
    <property type="entry name" value="Pseudouridine synthase"/>
    <property type="match status" value="1"/>
</dbReference>
<evidence type="ECO:0000256" key="1">
    <source>
        <dbReference type="ARBA" id="ARBA00010876"/>
    </source>
</evidence>
<dbReference type="Proteomes" id="UP000010809">
    <property type="component" value="Chromosome"/>
</dbReference>
<dbReference type="PROSITE" id="PS01129">
    <property type="entry name" value="PSI_RLU"/>
    <property type="match status" value="1"/>
</dbReference>
<dbReference type="GO" id="GO:0003723">
    <property type="term" value="F:RNA binding"/>
    <property type="evidence" value="ECO:0007669"/>
    <property type="project" value="UniProtKB-KW"/>
</dbReference>
<evidence type="ECO:0000256" key="6">
    <source>
        <dbReference type="PIRSR" id="PIRSR606225-1"/>
    </source>
</evidence>
<dbReference type="PANTHER" id="PTHR21600">
    <property type="entry name" value="MITOCHONDRIAL RNA PSEUDOURIDINE SYNTHASE"/>
    <property type="match status" value="1"/>
</dbReference>
<comment type="function">
    <text evidence="5">Responsible for synthesis of pseudouridine from uracil at positions 1911, 1915 and 1917 in 23S ribosomal RNA.</text>
</comment>
<dbReference type="EC" id="5.4.99.-" evidence="8"/>
<dbReference type="InterPro" id="IPR006225">
    <property type="entry name" value="PsdUridine_synth_RluC/D"/>
</dbReference>
<keyword evidence="2 7" id="KW-0694">RNA-binding</keyword>
<evidence type="ECO:0000313" key="10">
    <source>
        <dbReference type="EMBL" id="AGA34126.1"/>
    </source>
</evidence>
<evidence type="ECO:0000256" key="7">
    <source>
        <dbReference type="PROSITE-ProRule" id="PRU00182"/>
    </source>
</evidence>
<evidence type="ECO:0000256" key="4">
    <source>
        <dbReference type="ARBA" id="ARBA00036882"/>
    </source>
</evidence>
<dbReference type="AlphaFoldDB" id="L0E0G2"/>
<dbReference type="Pfam" id="PF00849">
    <property type="entry name" value="PseudoU_synth_2"/>
    <property type="match status" value="1"/>
</dbReference>
<dbReference type="EMBL" id="CP003989">
    <property type="protein sequence ID" value="AGA34126.1"/>
    <property type="molecule type" value="Genomic_DNA"/>
</dbReference>
<keyword evidence="3 8" id="KW-0413">Isomerase</keyword>
<reference evidence="10" key="1">
    <citation type="submission" date="2015-12" db="EMBL/GenBank/DDBJ databases">
        <authorList>
            <person name="Tikhonova T.V."/>
            <person name="Pavlov A.R."/>
            <person name="Beletsky A.V."/>
            <person name="Mardanov A.V."/>
            <person name="Sorokin D.Y."/>
            <person name="Ravin N.V."/>
            <person name="Popov V.O."/>
        </authorList>
    </citation>
    <scope>NUCLEOTIDE SEQUENCE</scope>
    <source>
        <strain evidence="10">DSM 14787</strain>
    </source>
</reference>
<dbReference type="STRING" id="1255043.TVNIR_2483"/>
<dbReference type="CDD" id="cd02869">
    <property type="entry name" value="PseudoU_synth_RluA_like"/>
    <property type="match status" value="1"/>
</dbReference>
<dbReference type="PATRIC" id="fig|1255043.3.peg.2506"/>
<dbReference type="RefSeq" id="WP_015259242.1">
    <property type="nucleotide sequence ID" value="NC_019902.2"/>
</dbReference>
<dbReference type="PANTHER" id="PTHR21600:SF44">
    <property type="entry name" value="RIBOSOMAL LARGE SUBUNIT PSEUDOURIDINE SYNTHASE D"/>
    <property type="match status" value="1"/>
</dbReference>
<dbReference type="SUPFAM" id="SSF55174">
    <property type="entry name" value="Alpha-L RNA-binding motif"/>
    <property type="match status" value="1"/>
</dbReference>
<dbReference type="InterPro" id="IPR050188">
    <property type="entry name" value="RluA_PseudoU_synthase"/>
</dbReference>
<comment type="similarity">
    <text evidence="1 8">Belongs to the pseudouridine synthase RluA family.</text>
</comment>
<dbReference type="GO" id="GO:0016829">
    <property type="term" value="F:lyase activity"/>
    <property type="evidence" value="ECO:0007669"/>
    <property type="project" value="UniProtKB-KW"/>
</dbReference>
<dbReference type="Gene3D" id="3.10.290.10">
    <property type="entry name" value="RNA-binding S4 domain"/>
    <property type="match status" value="1"/>
</dbReference>
<dbReference type="InterPro" id="IPR006224">
    <property type="entry name" value="PsdUridine_synth_RluA-like_CS"/>
</dbReference>
<dbReference type="InterPro" id="IPR020103">
    <property type="entry name" value="PsdUridine_synth_cat_dom_sf"/>
</dbReference>
<dbReference type="eggNOG" id="COG0564">
    <property type="taxonomic scope" value="Bacteria"/>
</dbReference>
<proteinExistence type="inferred from homology"/>
<feature type="active site" evidence="6">
    <location>
        <position position="152"/>
    </location>
</feature>
<evidence type="ECO:0000256" key="3">
    <source>
        <dbReference type="ARBA" id="ARBA00023235"/>
    </source>
</evidence>
<dbReference type="InterPro" id="IPR006145">
    <property type="entry name" value="PsdUridine_synth_RsuA/RluA"/>
</dbReference>
<accession>L0E0G2</accession>
<evidence type="ECO:0000256" key="5">
    <source>
        <dbReference type="ARBA" id="ARBA00056072"/>
    </source>
</evidence>
<evidence type="ECO:0000256" key="8">
    <source>
        <dbReference type="RuleBase" id="RU362028"/>
    </source>
</evidence>
<dbReference type="HOGENOM" id="CLU_016902_4_0_6"/>
<evidence type="ECO:0000259" key="9">
    <source>
        <dbReference type="Pfam" id="PF00849"/>
    </source>
</evidence>
<dbReference type="PROSITE" id="PS50889">
    <property type="entry name" value="S4"/>
    <property type="match status" value="1"/>
</dbReference>
<dbReference type="FunFam" id="3.30.2350.10:FF:000006">
    <property type="entry name" value="Pseudouridine synthase"/>
    <property type="match status" value="1"/>
</dbReference>
<dbReference type="OrthoDB" id="9807829at2"/>
<protein>
    <recommendedName>
        <fullName evidence="8">Pseudouridine synthase</fullName>
        <ecNumber evidence="8">5.4.99.-</ecNumber>
    </recommendedName>
</protein>
<comment type="catalytic activity">
    <reaction evidence="4">
        <text>uridine(1911/1915/1917) in 23S rRNA = pseudouridine(1911/1915/1917) in 23S rRNA</text>
        <dbReference type="Rhea" id="RHEA:42524"/>
        <dbReference type="Rhea" id="RHEA-COMP:10097"/>
        <dbReference type="Rhea" id="RHEA-COMP:10098"/>
        <dbReference type="ChEBI" id="CHEBI:65314"/>
        <dbReference type="ChEBI" id="CHEBI:65315"/>
        <dbReference type="EC" id="5.4.99.23"/>
    </reaction>
</comment>
<sequence length="335" mass="36049">MTAGFYNNEPSARADSEVRELQAEIPVDLAGMRLDVALARVFDGYSRNQLTQWLKQGALTVDGGQPRPRDAVRGGERARLRIPDTPASEAQPEAIALDVVHADAAILVINKPAGLVVHPAAGHREGTLVNALLHHAPELAALPRAGIVHRLDKDTTGLLVVARTPAAQTALVRQLQQRSMHREYLALVQGVLISGGALEAPIGRHPVDRKRMAVVAGGKPAVTHYRVRHRLRAHTLVEVRLDTGRTHQIRVHMAQVGHPVVGDPVYGGRPRPVRDMEPAAARALAAFRRQALHAAVLGLRHPDTGAECRFEAPLPADFQTLLDALVADATRAGGA</sequence>
<dbReference type="GO" id="GO:0160140">
    <property type="term" value="F:23S rRNA pseudouridine(1911/1915/1917) synthase activity"/>
    <property type="evidence" value="ECO:0007669"/>
    <property type="project" value="UniProtKB-EC"/>
</dbReference>
<keyword evidence="10" id="KW-0456">Lyase</keyword>
<dbReference type="NCBIfam" id="TIGR00005">
    <property type="entry name" value="rluA_subfam"/>
    <property type="match status" value="1"/>
</dbReference>
<dbReference type="NCBIfam" id="NF008385">
    <property type="entry name" value="PRK11180.1"/>
    <property type="match status" value="1"/>
</dbReference>
<evidence type="ECO:0000313" key="11">
    <source>
        <dbReference type="Proteomes" id="UP000010809"/>
    </source>
</evidence>
<gene>
    <name evidence="10" type="primary">rluD [H]</name>
    <name evidence="10" type="ordered locus">TVNIR_2483</name>
</gene>
<keyword evidence="11" id="KW-1185">Reference proteome</keyword>
<evidence type="ECO:0000256" key="2">
    <source>
        <dbReference type="ARBA" id="ARBA00022884"/>
    </source>
</evidence>
<dbReference type="CDD" id="cd00165">
    <property type="entry name" value="S4"/>
    <property type="match status" value="1"/>
</dbReference>